<dbReference type="Proteomes" id="UP000663859">
    <property type="component" value="Unassembled WGS sequence"/>
</dbReference>
<proteinExistence type="predicted"/>
<dbReference type="EMBL" id="CAJNOB010000004">
    <property type="protein sequence ID" value="CAF0692551.1"/>
    <property type="molecule type" value="Genomic_DNA"/>
</dbReference>
<comment type="caution">
    <text evidence="1">The sequence shown here is derived from an EMBL/GenBank/DDBJ whole genome shotgun (WGS) entry which is preliminary data.</text>
</comment>
<sequence>MGLYPPDPYNTTPLLAECQDKQVAGPRHCSGPVFSYAVATLSPPCLSDKRLLLQTTTPPTEEPYSYDILAQRISPCHPTDTSAKKGLCPASWPKRWLACAITDGGAPAWMRKTC</sequence>
<protein>
    <submittedName>
        <fullName evidence="1">Uncharacterized protein</fullName>
    </submittedName>
</protein>
<evidence type="ECO:0000313" key="2">
    <source>
        <dbReference type="Proteomes" id="UP000663859"/>
    </source>
</evidence>
<dbReference type="AlphaFoldDB" id="A0A8J2FVE3"/>
<evidence type="ECO:0000313" key="1">
    <source>
        <dbReference type="EMBL" id="CAF0692551.1"/>
    </source>
</evidence>
<keyword evidence="2" id="KW-1185">Reference proteome</keyword>
<organism evidence="1 2">
    <name type="scientific">Candidatus Methylacidithermus pantelleriae</name>
    <dbReference type="NCBI Taxonomy" id="2744239"/>
    <lineage>
        <taxon>Bacteria</taxon>
        <taxon>Pseudomonadati</taxon>
        <taxon>Verrucomicrobiota</taxon>
        <taxon>Methylacidiphilae</taxon>
        <taxon>Methylacidiphilales</taxon>
        <taxon>Methylacidiphilaceae</taxon>
        <taxon>Candidatus Methylacidithermus</taxon>
    </lineage>
</organism>
<name>A0A8J2FVE3_9BACT</name>
<reference evidence="1" key="1">
    <citation type="submission" date="2021-02" db="EMBL/GenBank/DDBJ databases">
        <authorList>
            <person name="Cremers G."/>
            <person name="Picone N."/>
        </authorList>
    </citation>
    <scope>NUCLEOTIDE SEQUENCE</scope>
    <source>
        <strain evidence="1">PQ17</strain>
    </source>
</reference>
<accession>A0A8J2FVE3</accession>
<gene>
    <name evidence="1" type="ORF">MPNT_120055</name>
</gene>